<protein>
    <submittedName>
        <fullName evidence="4">Chaperone protein Skp</fullName>
    </submittedName>
</protein>
<dbReference type="PANTHER" id="PTHR35089">
    <property type="entry name" value="CHAPERONE PROTEIN SKP"/>
    <property type="match status" value="1"/>
</dbReference>
<evidence type="ECO:0000256" key="1">
    <source>
        <dbReference type="ARBA" id="ARBA00022729"/>
    </source>
</evidence>
<dbReference type="EMBL" id="BNAO01000002">
    <property type="protein sequence ID" value="GHG64606.1"/>
    <property type="molecule type" value="Genomic_DNA"/>
</dbReference>
<feature type="chain" id="PRO_5045947294" evidence="3">
    <location>
        <begin position="26"/>
        <end position="172"/>
    </location>
</feature>
<accession>A0ABQ3KVX4</accession>
<evidence type="ECO:0000256" key="3">
    <source>
        <dbReference type="SAM" id="SignalP"/>
    </source>
</evidence>
<organism evidence="4 5">
    <name type="scientific">Alishewanella longhuensis</name>
    <dbReference type="NCBI Taxonomy" id="1091037"/>
    <lineage>
        <taxon>Bacteria</taxon>
        <taxon>Pseudomonadati</taxon>
        <taxon>Pseudomonadota</taxon>
        <taxon>Gammaproteobacteria</taxon>
        <taxon>Alteromonadales</taxon>
        <taxon>Alteromonadaceae</taxon>
        <taxon>Alishewanella</taxon>
    </lineage>
</organism>
<evidence type="ECO:0000313" key="4">
    <source>
        <dbReference type="EMBL" id="GHG64606.1"/>
    </source>
</evidence>
<comment type="caution">
    <text evidence="4">The sequence shown here is derived from an EMBL/GenBank/DDBJ whole genome shotgun (WGS) entry which is preliminary data.</text>
</comment>
<dbReference type="RefSeq" id="WP_189431143.1">
    <property type="nucleotide sequence ID" value="NZ_BNAO01000002.1"/>
</dbReference>
<reference evidence="5" key="1">
    <citation type="journal article" date="2019" name="Int. J. Syst. Evol. Microbiol.">
        <title>The Global Catalogue of Microorganisms (GCM) 10K type strain sequencing project: providing services to taxonomists for standard genome sequencing and annotation.</title>
        <authorList>
            <consortium name="The Broad Institute Genomics Platform"/>
            <consortium name="The Broad Institute Genome Sequencing Center for Infectious Disease"/>
            <person name="Wu L."/>
            <person name="Ma J."/>
        </authorList>
    </citation>
    <scope>NUCLEOTIDE SEQUENCE [LARGE SCALE GENOMIC DNA]</scope>
    <source>
        <strain evidence="5">CGMCC 1.7003</strain>
    </source>
</reference>
<dbReference type="Proteomes" id="UP000659697">
    <property type="component" value="Unassembled WGS sequence"/>
</dbReference>
<gene>
    <name evidence="4" type="primary">skp</name>
    <name evidence="4" type="ORF">GCM10010919_11270</name>
</gene>
<dbReference type="PIRSF" id="PIRSF002094">
    <property type="entry name" value="OMP26_Skp"/>
    <property type="match status" value="1"/>
</dbReference>
<dbReference type="Gene3D" id="3.30.910.20">
    <property type="entry name" value="Skp domain"/>
    <property type="match status" value="1"/>
</dbReference>
<evidence type="ECO:0000313" key="5">
    <source>
        <dbReference type="Proteomes" id="UP000659697"/>
    </source>
</evidence>
<dbReference type="InterPro" id="IPR005632">
    <property type="entry name" value="Chaperone_Skp"/>
</dbReference>
<sequence>MFNNNLFKSAVFVVATMLFAGAAQAKEVKIGFVDVAAVAASIPQSQQVQETIRTEFAAKIAEVNKLETDINFNIEKLRRDGPTMSEKQQQDLTATVNKQREQYENLARPLDEQIRQRQNEERNRILGLIKSAIDVVAEREKFDVVLNANSAVYAKPEFDISEKVIQQVGKAN</sequence>
<comment type="similarity">
    <text evidence="2">Belongs to the skp family.</text>
</comment>
<dbReference type="SUPFAM" id="SSF111384">
    <property type="entry name" value="OmpH-like"/>
    <property type="match status" value="1"/>
</dbReference>
<evidence type="ECO:0000256" key="2">
    <source>
        <dbReference type="PIRNR" id="PIRNR002094"/>
    </source>
</evidence>
<name>A0ABQ3KVX4_9ALTE</name>
<proteinExistence type="inferred from homology"/>
<keyword evidence="5" id="KW-1185">Reference proteome</keyword>
<dbReference type="SMART" id="SM00935">
    <property type="entry name" value="OmpH"/>
    <property type="match status" value="1"/>
</dbReference>
<dbReference type="Pfam" id="PF03938">
    <property type="entry name" value="OmpH"/>
    <property type="match status" value="1"/>
</dbReference>
<dbReference type="InterPro" id="IPR024930">
    <property type="entry name" value="Skp_dom_sf"/>
</dbReference>
<keyword evidence="1 3" id="KW-0732">Signal</keyword>
<feature type="signal peptide" evidence="3">
    <location>
        <begin position="1"/>
        <end position="25"/>
    </location>
</feature>
<dbReference type="PANTHER" id="PTHR35089:SF1">
    <property type="entry name" value="CHAPERONE PROTEIN SKP"/>
    <property type="match status" value="1"/>
</dbReference>